<evidence type="ECO:0000313" key="2">
    <source>
        <dbReference type="Proteomes" id="UP000545507"/>
    </source>
</evidence>
<dbReference type="RefSeq" id="WP_177136553.1">
    <property type="nucleotide sequence ID" value="NZ_VYGV01000015.1"/>
</dbReference>
<name>A0A7Y8KYI8_9BURK</name>
<sequence>MHIEGREYRVVIATDVDRDAMQWECYLVDGKNETLVFEVVRFDGRREWSFLQHVEAVPLAVVEYAVQHARTDLGPFFNG</sequence>
<gene>
    <name evidence="1" type="ORF">F3K02_15520</name>
</gene>
<protein>
    <submittedName>
        <fullName evidence="1">Uncharacterized protein</fullName>
    </submittedName>
</protein>
<dbReference type="Proteomes" id="UP000545507">
    <property type="component" value="Unassembled WGS sequence"/>
</dbReference>
<dbReference type="AlphaFoldDB" id="A0A7Y8KYI8"/>
<comment type="caution">
    <text evidence="1">The sequence shown here is derived from an EMBL/GenBank/DDBJ whole genome shotgun (WGS) entry which is preliminary data.</text>
</comment>
<reference evidence="1 2" key="1">
    <citation type="submission" date="2019-09" db="EMBL/GenBank/DDBJ databases">
        <title>Hydrogenophaga aromatica sp. nov., isolated from a para-xylene-degrading enrichment culture.</title>
        <authorList>
            <person name="Tancsics A."/>
            <person name="Banerjee S."/>
        </authorList>
    </citation>
    <scope>NUCLEOTIDE SEQUENCE [LARGE SCALE GENOMIC DNA]</scope>
    <source>
        <strain evidence="1 2">D2P1</strain>
    </source>
</reference>
<organism evidence="1 2">
    <name type="scientific">Hydrogenophaga aromaticivorans</name>
    <dbReference type="NCBI Taxonomy" id="2610898"/>
    <lineage>
        <taxon>Bacteria</taxon>
        <taxon>Pseudomonadati</taxon>
        <taxon>Pseudomonadota</taxon>
        <taxon>Betaproteobacteria</taxon>
        <taxon>Burkholderiales</taxon>
        <taxon>Comamonadaceae</taxon>
        <taxon>Hydrogenophaga</taxon>
    </lineage>
</organism>
<proteinExistence type="predicted"/>
<evidence type="ECO:0000313" key="1">
    <source>
        <dbReference type="EMBL" id="NWF46647.1"/>
    </source>
</evidence>
<accession>A0A7Y8KYI8</accession>
<dbReference type="EMBL" id="VYGV01000015">
    <property type="protein sequence ID" value="NWF46647.1"/>
    <property type="molecule type" value="Genomic_DNA"/>
</dbReference>
<keyword evidence="2" id="KW-1185">Reference proteome</keyword>